<dbReference type="SMART" id="SM00967">
    <property type="entry name" value="SpoU_sub_bind"/>
    <property type="match status" value="1"/>
</dbReference>
<gene>
    <name evidence="5" type="ORF">AHA02nite_16350</name>
</gene>
<keyword evidence="3 5" id="KW-0808">Transferase</keyword>
<dbReference type="InterPro" id="IPR053888">
    <property type="entry name" value="MRM3-like_sub_bind"/>
</dbReference>
<reference evidence="5 6" key="1">
    <citation type="submission" date="2019-07" db="EMBL/GenBank/DDBJ databases">
        <title>Whole genome shotgun sequence of Alkalibacillus haloalkaliphilus NBRC 103110.</title>
        <authorList>
            <person name="Hosoyama A."/>
            <person name="Uohara A."/>
            <person name="Ohji S."/>
            <person name="Ichikawa N."/>
        </authorList>
    </citation>
    <scope>NUCLEOTIDE SEQUENCE [LARGE SCALE GENOMIC DNA]</scope>
    <source>
        <strain evidence="5 6">NBRC 103110</strain>
    </source>
</reference>
<dbReference type="GO" id="GO:0006396">
    <property type="term" value="P:RNA processing"/>
    <property type="evidence" value="ECO:0007669"/>
    <property type="project" value="InterPro"/>
</dbReference>
<evidence type="ECO:0000256" key="1">
    <source>
        <dbReference type="ARBA" id="ARBA00007228"/>
    </source>
</evidence>
<dbReference type="Pfam" id="PF00588">
    <property type="entry name" value="SpoU_methylase"/>
    <property type="match status" value="1"/>
</dbReference>
<dbReference type="Gene3D" id="3.40.1280.10">
    <property type="match status" value="1"/>
</dbReference>
<dbReference type="RefSeq" id="WP_246118835.1">
    <property type="nucleotide sequence ID" value="NZ_BJYA01000011.1"/>
</dbReference>
<name>A0A511W451_9BACI</name>
<dbReference type="CDD" id="cd18095">
    <property type="entry name" value="SpoU-like_rRNA-MTase"/>
    <property type="match status" value="1"/>
</dbReference>
<evidence type="ECO:0000313" key="6">
    <source>
        <dbReference type="Proteomes" id="UP000321440"/>
    </source>
</evidence>
<dbReference type="GO" id="GO:0005737">
    <property type="term" value="C:cytoplasm"/>
    <property type="evidence" value="ECO:0007669"/>
    <property type="project" value="UniProtKB-ARBA"/>
</dbReference>
<dbReference type="Gene3D" id="3.30.1330.30">
    <property type="match status" value="1"/>
</dbReference>
<keyword evidence="6" id="KW-1185">Reference proteome</keyword>
<dbReference type="InterPro" id="IPR013123">
    <property type="entry name" value="SpoU_subst-bd"/>
</dbReference>
<organism evidence="5 6">
    <name type="scientific">Alkalibacillus haloalkaliphilus</name>
    <dbReference type="NCBI Taxonomy" id="94136"/>
    <lineage>
        <taxon>Bacteria</taxon>
        <taxon>Bacillati</taxon>
        <taxon>Bacillota</taxon>
        <taxon>Bacilli</taxon>
        <taxon>Bacillales</taxon>
        <taxon>Bacillaceae</taxon>
        <taxon>Alkalibacillus</taxon>
    </lineage>
</organism>
<dbReference type="InterPro" id="IPR051259">
    <property type="entry name" value="rRNA_Methyltransferase"/>
</dbReference>
<dbReference type="GO" id="GO:0032259">
    <property type="term" value="P:methylation"/>
    <property type="evidence" value="ECO:0007669"/>
    <property type="project" value="UniProtKB-KW"/>
</dbReference>
<proteinExistence type="inferred from homology"/>
<protein>
    <submittedName>
        <fullName evidence="5">23S rRNA methyltransferase</fullName>
    </submittedName>
</protein>
<dbReference type="SUPFAM" id="SSF55315">
    <property type="entry name" value="L30e-like"/>
    <property type="match status" value="1"/>
</dbReference>
<comment type="similarity">
    <text evidence="1">Belongs to the class IV-like SAM-binding methyltransferase superfamily. RNA methyltransferase TrmH family.</text>
</comment>
<dbReference type="InterPro" id="IPR029064">
    <property type="entry name" value="Ribosomal_eL30-like_sf"/>
</dbReference>
<dbReference type="InterPro" id="IPR029026">
    <property type="entry name" value="tRNA_m1G_MTases_N"/>
</dbReference>
<dbReference type="GO" id="GO:0008173">
    <property type="term" value="F:RNA methyltransferase activity"/>
    <property type="evidence" value="ECO:0007669"/>
    <property type="project" value="InterPro"/>
</dbReference>
<evidence type="ECO:0000313" key="5">
    <source>
        <dbReference type="EMBL" id="GEN45859.1"/>
    </source>
</evidence>
<accession>A0A511W451</accession>
<dbReference type="EMBL" id="BJYA01000011">
    <property type="protein sequence ID" value="GEN45859.1"/>
    <property type="molecule type" value="Genomic_DNA"/>
</dbReference>
<dbReference type="GO" id="GO:0003723">
    <property type="term" value="F:RNA binding"/>
    <property type="evidence" value="ECO:0007669"/>
    <property type="project" value="InterPro"/>
</dbReference>
<dbReference type="Proteomes" id="UP000321440">
    <property type="component" value="Unassembled WGS sequence"/>
</dbReference>
<sequence length="251" mass="27866">MLIESKQNKRVKNWKKLHKKKNRDLEGLFLIEGWHLIEEAINSDWTIDELIVLDGVDYPERWNTYNLTFVTKAVLNEIAQTESQQGVLAVVKQQTHDEQELGQKFLFVDAVQDPGNVGTIIRSALAFNVDAVILGEGSVDLYNDKVVRATQGALFHVPVINGGDLSRWVAHCHTHNINIYATALDDQAMPLQHVNPNGSYAIIVGNEGEGVDSKLINGANETVYIPIAHESESLNVGVATSIVLYHFSQAT</sequence>
<dbReference type="PANTHER" id="PTHR43191:SF2">
    <property type="entry name" value="RRNA METHYLTRANSFERASE 3, MITOCHONDRIAL"/>
    <property type="match status" value="1"/>
</dbReference>
<keyword evidence="2 5" id="KW-0489">Methyltransferase</keyword>
<evidence type="ECO:0000256" key="3">
    <source>
        <dbReference type="ARBA" id="ARBA00022679"/>
    </source>
</evidence>
<comment type="caution">
    <text evidence="5">The sequence shown here is derived from an EMBL/GenBank/DDBJ whole genome shotgun (WGS) entry which is preliminary data.</text>
</comment>
<feature type="domain" description="RNA 2-O ribose methyltransferase substrate binding" evidence="4">
    <location>
        <begin position="30"/>
        <end position="97"/>
    </location>
</feature>
<dbReference type="AlphaFoldDB" id="A0A511W451"/>
<dbReference type="Pfam" id="PF22435">
    <property type="entry name" value="MRM3-like_sub_bind"/>
    <property type="match status" value="1"/>
</dbReference>
<dbReference type="PANTHER" id="PTHR43191">
    <property type="entry name" value="RRNA METHYLTRANSFERASE 3"/>
    <property type="match status" value="1"/>
</dbReference>
<evidence type="ECO:0000259" key="4">
    <source>
        <dbReference type="SMART" id="SM00967"/>
    </source>
</evidence>
<dbReference type="InterPro" id="IPR001537">
    <property type="entry name" value="SpoU_MeTrfase"/>
</dbReference>
<dbReference type="SUPFAM" id="SSF75217">
    <property type="entry name" value="alpha/beta knot"/>
    <property type="match status" value="1"/>
</dbReference>
<evidence type="ECO:0000256" key="2">
    <source>
        <dbReference type="ARBA" id="ARBA00022603"/>
    </source>
</evidence>
<dbReference type="InterPro" id="IPR029028">
    <property type="entry name" value="Alpha/beta_knot_MTases"/>
</dbReference>